<sequence length="364" mass="41223">MYGRAVLSLYGSCTSGRRLTCRYADLVCRRLSVSAVICSEKSPPENNGAGNPSGKAEEKISPPDVDEAPKTPNHDNLVTLLSSMKVEVSSKKVFQVMKDKKTKQQGQKIGDMESASRMFQMAAKEGHPDEEKPVSKELADAASVVASTYPTQQRQVESELLQQLRLHKQMAEEVRRKGADNISKVITGMKVKKQLPQMASKSVSYAEQQLMKDATKMSLHSGKRLQIFPSAPSKTPTATEITPTLWDLELAKEIAGACEQPPRNGFEEMIQWTKEGKLWTFPIDNEAGLDEEQKVEFHEHIFLEKYLEDFPMHGPIRHFMELVICGLSKNPYLTVQQKKEHIDWFCDYFHKKEDLLRECDVYIN</sequence>
<evidence type="ECO:0000256" key="6">
    <source>
        <dbReference type="ARBA" id="ARBA00023274"/>
    </source>
</evidence>
<evidence type="ECO:0000256" key="7">
    <source>
        <dbReference type="ARBA" id="ARBA00035133"/>
    </source>
</evidence>
<keyword evidence="4" id="KW-0689">Ribosomal protein</keyword>
<comment type="subcellular location">
    <subcellularLocation>
        <location evidence="1">Mitochondrion</location>
    </subcellularLocation>
</comment>
<keyword evidence="11" id="KW-1185">Reference proteome</keyword>
<dbReference type="PANTHER" id="PTHR13231">
    <property type="entry name" value="MITOCHONDRIAL RIBOSOMAL PROTEIN S31"/>
    <property type="match status" value="1"/>
</dbReference>
<proteinExistence type="inferred from homology"/>
<evidence type="ECO:0000256" key="2">
    <source>
        <dbReference type="ARBA" id="ARBA00011057"/>
    </source>
</evidence>
<keyword evidence="6" id="KW-0687">Ribonucleoprotein</keyword>
<dbReference type="OrthoDB" id="5989925at2759"/>
<keyword evidence="5" id="KW-0496">Mitochondrion</keyword>
<dbReference type="InterPro" id="IPR026299">
    <property type="entry name" value="MRP-S31"/>
</dbReference>
<dbReference type="AlphaFoldDB" id="A0A8J6FR50"/>
<dbReference type="Pfam" id="PF15433">
    <property type="entry name" value="MRP-S31"/>
    <property type="match status" value="1"/>
</dbReference>
<evidence type="ECO:0000313" key="10">
    <source>
        <dbReference type="EMBL" id="KAG9491971.1"/>
    </source>
</evidence>
<gene>
    <name evidence="10" type="ORF">GDO78_000469</name>
</gene>
<comment type="caution">
    <text evidence="10">The sequence shown here is derived from an EMBL/GenBank/DDBJ whole genome shotgun (WGS) entry which is preliminary data.</text>
</comment>
<keyword evidence="3" id="KW-0809">Transit peptide</keyword>
<feature type="region of interest" description="Disordered" evidence="9">
    <location>
        <begin position="40"/>
        <end position="75"/>
    </location>
</feature>
<protein>
    <recommendedName>
        <fullName evidence="7">Small ribosomal subunit protein mS31</fullName>
    </recommendedName>
    <alternativeName>
        <fullName evidence="8">28S ribosomal protein S31, mitochondrial</fullName>
    </alternativeName>
</protein>
<evidence type="ECO:0000256" key="5">
    <source>
        <dbReference type="ARBA" id="ARBA00023128"/>
    </source>
</evidence>
<reference evidence="10" key="1">
    <citation type="thesis" date="2020" institute="ProQuest LLC" country="789 East Eisenhower Parkway, Ann Arbor, MI, USA">
        <title>Comparative Genomics and Chromosome Evolution.</title>
        <authorList>
            <person name="Mudd A.B."/>
        </authorList>
    </citation>
    <scope>NUCLEOTIDE SEQUENCE</scope>
    <source>
        <strain evidence="10">HN-11 Male</strain>
        <tissue evidence="10">Kidney and liver</tissue>
    </source>
</reference>
<dbReference type="EMBL" id="WNTK01000001">
    <property type="protein sequence ID" value="KAG9491971.1"/>
    <property type="molecule type" value="Genomic_DNA"/>
</dbReference>
<dbReference type="GO" id="GO:0003735">
    <property type="term" value="F:structural constituent of ribosome"/>
    <property type="evidence" value="ECO:0007669"/>
    <property type="project" value="InterPro"/>
</dbReference>
<dbReference type="GO" id="GO:0005763">
    <property type="term" value="C:mitochondrial small ribosomal subunit"/>
    <property type="evidence" value="ECO:0007669"/>
    <property type="project" value="InterPro"/>
</dbReference>
<accession>A0A8J6FR50</accession>
<evidence type="ECO:0000313" key="11">
    <source>
        <dbReference type="Proteomes" id="UP000770717"/>
    </source>
</evidence>
<name>A0A8J6FR50_ELECQ</name>
<evidence type="ECO:0000256" key="8">
    <source>
        <dbReference type="ARBA" id="ARBA00035363"/>
    </source>
</evidence>
<feature type="compositionally biased region" description="Basic and acidic residues" evidence="9">
    <location>
        <begin position="55"/>
        <end position="73"/>
    </location>
</feature>
<dbReference type="Proteomes" id="UP000770717">
    <property type="component" value="Unassembled WGS sequence"/>
</dbReference>
<evidence type="ECO:0000256" key="9">
    <source>
        <dbReference type="SAM" id="MobiDB-lite"/>
    </source>
</evidence>
<comment type="similarity">
    <text evidence="2">Belongs to the mitochondrion-specific ribosomal protein mS31 family.</text>
</comment>
<evidence type="ECO:0000256" key="4">
    <source>
        <dbReference type="ARBA" id="ARBA00022980"/>
    </source>
</evidence>
<dbReference type="PANTHER" id="PTHR13231:SF3">
    <property type="entry name" value="SMALL RIBOSOMAL SUBUNIT PROTEIN MS31"/>
    <property type="match status" value="1"/>
</dbReference>
<organism evidence="10 11">
    <name type="scientific">Eleutherodactylus coqui</name>
    <name type="common">Puerto Rican coqui</name>
    <dbReference type="NCBI Taxonomy" id="57060"/>
    <lineage>
        <taxon>Eukaryota</taxon>
        <taxon>Metazoa</taxon>
        <taxon>Chordata</taxon>
        <taxon>Craniata</taxon>
        <taxon>Vertebrata</taxon>
        <taxon>Euteleostomi</taxon>
        <taxon>Amphibia</taxon>
        <taxon>Batrachia</taxon>
        <taxon>Anura</taxon>
        <taxon>Neobatrachia</taxon>
        <taxon>Hyloidea</taxon>
        <taxon>Eleutherodactylidae</taxon>
        <taxon>Eleutherodactylinae</taxon>
        <taxon>Eleutherodactylus</taxon>
        <taxon>Eleutherodactylus</taxon>
    </lineage>
</organism>
<evidence type="ECO:0000256" key="1">
    <source>
        <dbReference type="ARBA" id="ARBA00004173"/>
    </source>
</evidence>
<evidence type="ECO:0000256" key="3">
    <source>
        <dbReference type="ARBA" id="ARBA00022946"/>
    </source>
</evidence>